<comment type="caution">
    <text evidence="1">The sequence shown here is derived from an EMBL/GenBank/DDBJ whole genome shotgun (WGS) entry which is preliminary data.</text>
</comment>
<reference evidence="1 2" key="1">
    <citation type="journal article" date="2022" name="Int. J. Syst. Evol. Microbiol.">
        <title>Neobacillus kokaensis sp. nov., isolated from soil.</title>
        <authorList>
            <person name="Yuki K."/>
            <person name="Matsubara H."/>
            <person name="Yamaguchi S."/>
        </authorList>
    </citation>
    <scope>NUCLEOTIDE SEQUENCE [LARGE SCALE GENOMIC DNA]</scope>
    <source>
        <strain evidence="1 2">LOB 377</strain>
    </source>
</reference>
<protein>
    <submittedName>
        <fullName evidence="1">Uncharacterized protein</fullName>
    </submittedName>
</protein>
<dbReference type="RefSeq" id="WP_275671483.1">
    <property type="nucleotide sequence ID" value="NZ_BNDS01000027.1"/>
</dbReference>
<evidence type="ECO:0000313" key="1">
    <source>
        <dbReference type="EMBL" id="GHI00768.1"/>
    </source>
</evidence>
<keyword evidence="2" id="KW-1185">Reference proteome</keyword>
<proteinExistence type="predicted"/>
<gene>
    <name evidence="1" type="ORF">AM1BK_43100</name>
</gene>
<dbReference type="EMBL" id="BNDS01000027">
    <property type="protein sequence ID" value="GHI00768.1"/>
    <property type="molecule type" value="Genomic_DNA"/>
</dbReference>
<evidence type="ECO:0000313" key="2">
    <source>
        <dbReference type="Proteomes" id="UP000637074"/>
    </source>
</evidence>
<dbReference type="Proteomes" id="UP000637074">
    <property type="component" value="Unassembled WGS sequence"/>
</dbReference>
<name>A0ABQ3NA13_9BACI</name>
<sequence length="41" mass="4595">MRRKVCLIPLSAVELAVKVNEVSDRGDLSLKIWTQTKGRAI</sequence>
<accession>A0ABQ3NA13</accession>
<organism evidence="1 2">
    <name type="scientific">Neobacillus kokaensis</name>
    <dbReference type="NCBI Taxonomy" id="2759023"/>
    <lineage>
        <taxon>Bacteria</taxon>
        <taxon>Bacillati</taxon>
        <taxon>Bacillota</taxon>
        <taxon>Bacilli</taxon>
        <taxon>Bacillales</taxon>
        <taxon>Bacillaceae</taxon>
        <taxon>Neobacillus</taxon>
    </lineage>
</organism>